<sequence>MVSDYYMGGAAEIVSSDLVHHLASLPAERRHQLVVTSHEDITIGNFLLSHPDAVTKIELGKPWGYKVRRRRLWVPVLWRHDKTTKQLGKLLTNFLDYERENRRKDTTFDNILILPTSEFSEQVIQFAIKSARARNRKDVVEYCAMRSFSGKMELYLSRLITHVMSVNEIDGNTSLTFQVDQMEMFDYPEYDRATDEEEAQENQKVIGDEAKKEEEQTPNEKIKEGNTVKDADLQPWRENVVVVVRNPIDDHFKEWFKVIQPNEPVDKMAIRSKNVEALQQLQKSDVKNVYAVRLGHLWDDIVSLERIFGNPIDRSMWPALADPIVHAMSHSSNEQVMSRKMCCILRHEVFAYHELLLLSQNLEGPNVQSSIEEISRMCGVISITNIWEHCKGME</sequence>
<evidence type="ECO:0000313" key="2">
    <source>
        <dbReference type="Proteomes" id="UP000693970"/>
    </source>
</evidence>
<keyword evidence="2" id="KW-1185">Reference proteome</keyword>
<reference evidence="1" key="1">
    <citation type="journal article" date="2021" name="Sci. Rep.">
        <title>Diploid genomic architecture of Nitzschia inconspicua, an elite biomass production diatom.</title>
        <authorList>
            <person name="Oliver A."/>
            <person name="Podell S."/>
            <person name="Pinowska A."/>
            <person name="Traller J.C."/>
            <person name="Smith S.R."/>
            <person name="McClure R."/>
            <person name="Beliaev A."/>
            <person name="Bohutskyi P."/>
            <person name="Hill E.A."/>
            <person name="Rabines A."/>
            <person name="Zheng H."/>
            <person name="Allen L.Z."/>
            <person name="Kuo A."/>
            <person name="Grigoriev I.V."/>
            <person name="Allen A.E."/>
            <person name="Hazlebeck D."/>
            <person name="Allen E.E."/>
        </authorList>
    </citation>
    <scope>NUCLEOTIDE SEQUENCE</scope>
    <source>
        <strain evidence="1">Hildebrandi</strain>
    </source>
</reference>
<dbReference type="AlphaFoldDB" id="A0A9K3PHY8"/>
<proteinExistence type="predicted"/>
<dbReference type="OrthoDB" id="44981at2759"/>
<name>A0A9K3PHY8_9STRA</name>
<dbReference type="Proteomes" id="UP000693970">
    <property type="component" value="Unassembled WGS sequence"/>
</dbReference>
<comment type="caution">
    <text evidence="1">The sequence shown here is derived from an EMBL/GenBank/DDBJ whole genome shotgun (WGS) entry which is preliminary data.</text>
</comment>
<evidence type="ECO:0000313" key="1">
    <source>
        <dbReference type="EMBL" id="KAG7345629.1"/>
    </source>
</evidence>
<reference evidence="1" key="2">
    <citation type="submission" date="2021-04" db="EMBL/GenBank/DDBJ databases">
        <authorList>
            <person name="Podell S."/>
        </authorList>
    </citation>
    <scope>NUCLEOTIDE SEQUENCE</scope>
    <source>
        <strain evidence="1">Hildebrandi</strain>
    </source>
</reference>
<protein>
    <submittedName>
        <fullName evidence="1">Uncharacterized protein</fullName>
    </submittedName>
</protein>
<organism evidence="1 2">
    <name type="scientific">Nitzschia inconspicua</name>
    <dbReference type="NCBI Taxonomy" id="303405"/>
    <lineage>
        <taxon>Eukaryota</taxon>
        <taxon>Sar</taxon>
        <taxon>Stramenopiles</taxon>
        <taxon>Ochrophyta</taxon>
        <taxon>Bacillariophyta</taxon>
        <taxon>Bacillariophyceae</taxon>
        <taxon>Bacillariophycidae</taxon>
        <taxon>Bacillariales</taxon>
        <taxon>Bacillariaceae</taxon>
        <taxon>Nitzschia</taxon>
    </lineage>
</organism>
<dbReference type="EMBL" id="JAGRRH010000022">
    <property type="protein sequence ID" value="KAG7345629.1"/>
    <property type="molecule type" value="Genomic_DNA"/>
</dbReference>
<gene>
    <name evidence="1" type="ORF">IV203_033160</name>
</gene>
<accession>A0A9K3PHY8</accession>